<dbReference type="Proteomes" id="UP000188998">
    <property type="component" value="Unassembled WGS sequence"/>
</dbReference>
<dbReference type="EMBL" id="MLAB01000033">
    <property type="protein sequence ID" value="OOF71707.1"/>
    <property type="molecule type" value="Genomic_DNA"/>
</dbReference>
<dbReference type="RefSeq" id="WP_059366190.1">
    <property type="nucleotide sequence ID" value="NZ_BBXJ01000001.1"/>
</dbReference>
<dbReference type="GeneID" id="85657401"/>
<dbReference type="AlphaFoldDB" id="A0AAJ3K522"/>
<comment type="caution">
    <text evidence="1">The sequence shown here is derived from an EMBL/GenBank/DDBJ whole genome shotgun (WGS) entry which is preliminary data.</text>
</comment>
<protein>
    <submittedName>
        <fullName evidence="1">Uncharacterized protein</fullName>
    </submittedName>
</protein>
<evidence type="ECO:0000313" key="1">
    <source>
        <dbReference type="EMBL" id="OOF71707.1"/>
    </source>
</evidence>
<accession>A0AAJ3K522</accession>
<sequence length="62" mass="7117">MEKECISYEKAVDLAVQLVPKEEIYRANGNWENGLTDIVSALFQIADDIYNRINQDDDDVQP</sequence>
<reference evidence="1 2" key="1">
    <citation type="submission" date="2016-10" db="EMBL/GenBank/DDBJ databases">
        <title>Rodentibacter gen. nov. and new species.</title>
        <authorList>
            <person name="Christensen H."/>
        </authorList>
    </citation>
    <scope>NUCLEOTIDE SEQUENCE [LARGE SCALE GENOMIC DNA]</scope>
    <source>
        <strain evidence="1 2">199137021</strain>
    </source>
</reference>
<proteinExistence type="predicted"/>
<keyword evidence="2" id="KW-1185">Reference proteome</keyword>
<evidence type="ECO:0000313" key="2">
    <source>
        <dbReference type="Proteomes" id="UP000188998"/>
    </source>
</evidence>
<organism evidence="1 2">
    <name type="scientific">Rodentibacter caecimuris</name>
    <dbReference type="NCBI Taxonomy" id="1796644"/>
    <lineage>
        <taxon>Bacteria</taxon>
        <taxon>Pseudomonadati</taxon>
        <taxon>Pseudomonadota</taxon>
        <taxon>Gammaproteobacteria</taxon>
        <taxon>Pasteurellales</taxon>
        <taxon>Pasteurellaceae</taxon>
        <taxon>Rodentibacter</taxon>
    </lineage>
</organism>
<gene>
    <name evidence="1" type="ORF">BKG90_07445</name>
</gene>
<name>A0AAJ3K522_9PAST</name>